<dbReference type="Proteomes" id="UP000553343">
    <property type="component" value="Unassembled WGS sequence"/>
</dbReference>
<dbReference type="SUPFAM" id="SSF49299">
    <property type="entry name" value="PKD domain"/>
    <property type="match status" value="2"/>
</dbReference>
<dbReference type="Gene3D" id="3.90.70.10">
    <property type="entry name" value="Cysteine proteinases"/>
    <property type="match status" value="1"/>
</dbReference>
<dbReference type="CDD" id="cd02619">
    <property type="entry name" value="Peptidase_C1"/>
    <property type="match status" value="1"/>
</dbReference>
<keyword evidence="4" id="KW-1185">Reference proteome</keyword>
<organism evidence="3 4">
    <name type="scientific">Desulfobacter latus</name>
    <dbReference type="NCBI Taxonomy" id="2292"/>
    <lineage>
        <taxon>Bacteria</taxon>
        <taxon>Pseudomonadati</taxon>
        <taxon>Thermodesulfobacteriota</taxon>
        <taxon>Desulfobacteria</taxon>
        <taxon>Desulfobacterales</taxon>
        <taxon>Desulfobacteraceae</taxon>
        <taxon>Desulfobacter</taxon>
    </lineage>
</organism>
<dbReference type="SUPFAM" id="SSF54001">
    <property type="entry name" value="Cysteine proteinases"/>
    <property type="match status" value="1"/>
</dbReference>
<name>A0A850SXI7_9BACT</name>
<sequence length="908" mass="98547">MKAIPTTAKAIGLMMIVLFLLSSAGFLSAKEQEMYKTGLPELTEEELQWQNKHMRKVKKVKLNDIGLARVNQWRVKKGKGKIKKSEADVADIGNELEVVTGASAPVDSSSDLPSADYPGSVDNSRLQYFPPIRSQGSLNSCGVFNGTYYAMTHMYAMANDLDAKNGGDAMRLSPKWTYNMVNGGGNNGTWYYWAYEIGQKHGSATWTEFPYDSDYRAWNLDPDTWENALYRRFDQYGYVLNTHEDTGIEQVKQMLVNGYILNIPTYIYSWQYQTIGDDPATSEDDAFAGKKCVAWVNGTAGYHAMTVVGYNDNIWVDINGNNVVDSGEKGAFKIANSWGTSWGEAGFAWMSYDALKNPSAVAGGPSTGRIYGWYPSRAHWVTAKTGYQPKMIGEFKLNHAKRDHLRMTLGTSDINQSTPSSVWIPEMIYNQGGAYGFDGTTNAVDGTFVFDFTDLMTPGGGLTTWYLGVQDDTAGSEATLGTFTLIDVANGNKVIESLEVPQTVDGDQVYAGIEYDPSGDNLPPSALADASVYSGPAPLEINFDGSSSYDNDGTIDAFAWDFGDGASQYGAQPVHTYDQPGTYTATLTVTDNNGATNTDSVTIYVEGSVYVSDIQAILVVDETGQQARVNVKILDHNQNPVPGAQVDGYWSGLVAGNVSGTTSETGIVEWVSTATSQAGTITFTVDTVSASGYDYDPSWNTVSSISIETQEMSNQSPVAVIDSGSVSGVEGDSIYFEGQNSYDPDGDSLSYEWEIGGEILSYDTSFIHEFSTVGTYEVILRVEDDWGAVSEDKVTVTIESEITNDVFIYVFSIEIEVDYRGRNSLGVARVKIVDEYGNPIGNAVVEGVWSGVVTASQSGITANDGTVEFTSPKTKTSGEFIFSVGAVTASGYVYSPEDNVQISNAINN</sequence>
<dbReference type="InterPro" id="IPR000668">
    <property type="entry name" value="Peptidase_C1A_C"/>
</dbReference>
<dbReference type="CDD" id="cd00146">
    <property type="entry name" value="PKD"/>
    <property type="match status" value="2"/>
</dbReference>
<evidence type="ECO:0000259" key="2">
    <source>
        <dbReference type="PROSITE" id="PS50093"/>
    </source>
</evidence>
<dbReference type="Pfam" id="PF00112">
    <property type="entry name" value="Peptidase_C1"/>
    <property type="match status" value="1"/>
</dbReference>
<evidence type="ECO:0000256" key="1">
    <source>
        <dbReference type="ARBA" id="ARBA00008455"/>
    </source>
</evidence>
<protein>
    <submittedName>
        <fullName evidence="3">PKD domain-containing protein</fullName>
    </submittedName>
</protein>
<dbReference type="SMART" id="SM00089">
    <property type="entry name" value="PKD"/>
    <property type="match status" value="2"/>
</dbReference>
<accession>A0A850SXI7</accession>
<evidence type="ECO:0000313" key="3">
    <source>
        <dbReference type="EMBL" id="NWH05859.1"/>
    </source>
</evidence>
<dbReference type="AlphaFoldDB" id="A0A850SXI7"/>
<dbReference type="Gene3D" id="2.60.40.10">
    <property type="entry name" value="Immunoglobulins"/>
    <property type="match status" value="2"/>
</dbReference>
<feature type="domain" description="PKD" evidence="2">
    <location>
        <begin position="524"/>
        <end position="606"/>
    </location>
</feature>
<comment type="caution">
    <text evidence="3">The sequence shown here is derived from an EMBL/GenBank/DDBJ whole genome shotgun (WGS) entry which is preliminary data.</text>
</comment>
<proteinExistence type="inferred from homology"/>
<gene>
    <name evidence="3" type="ORF">HXW94_12825</name>
</gene>
<dbReference type="EMBL" id="JACADJ010000048">
    <property type="protein sequence ID" value="NWH05859.1"/>
    <property type="molecule type" value="Genomic_DNA"/>
</dbReference>
<dbReference type="InterPro" id="IPR025660">
    <property type="entry name" value="Pept_his_AS"/>
</dbReference>
<feature type="domain" description="PKD" evidence="2">
    <location>
        <begin position="717"/>
        <end position="805"/>
    </location>
</feature>
<evidence type="ECO:0000313" key="4">
    <source>
        <dbReference type="Proteomes" id="UP000553343"/>
    </source>
</evidence>
<dbReference type="PANTHER" id="PTHR12411">
    <property type="entry name" value="CYSTEINE PROTEASE FAMILY C1-RELATED"/>
    <property type="match status" value="1"/>
</dbReference>
<dbReference type="InterPro" id="IPR022409">
    <property type="entry name" value="PKD/Chitinase_dom"/>
</dbReference>
<dbReference type="InterPro" id="IPR038765">
    <property type="entry name" value="Papain-like_cys_pep_sf"/>
</dbReference>
<dbReference type="PROSITE" id="PS50093">
    <property type="entry name" value="PKD"/>
    <property type="match status" value="2"/>
</dbReference>
<dbReference type="InterPro" id="IPR013783">
    <property type="entry name" value="Ig-like_fold"/>
</dbReference>
<dbReference type="GO" id="GO:0008234">
    <property type="term" value="F:cysteine-type peptidase activity"/>
    <property type="evidence" value="ECO:0007669"/>
    <property type="project" value="InterPro"/>
</dbReference>
<dbReference type="InterPro" id="IPR013128">
    <property type="entry name" value="Peptidase_C1A"/>
</dbReference>
<dbReference type="GO" id="GO:0006508">
    <property type="term" value="P:proteolysis"/>
    <property type="evidence" value="ECO:0007669"/>
    <property type="project" value="InterPro"/>
</dbReference>
<dbReference type="InterPro" id="IPR035986">
    <property type="entry name" value="PKD_dom_sf"/>
</dbReference>
<dbReference type="PROSITE" id="PS00639">
    <property type="entry name" value="THIOL_PROTEASE_HIS"/>
    <property type="match status" value="1"/>
</dbReference>
<dbReference type="Pfam" id="PF18911">
    <property type="entry name" value="PKD_4"/>
    <property type="match status" value="2"/>
</dbReference>
<reference evidence="3 4" key="1">
    <citation type="submission" date="2020-06" db="EMBL/GenBank/DDBJ databases">
        <title>High-quality draft genome of sulfate reducer Desulfobacter latus type strain AcrS2 isolated from marine sediment.</title>
        <authorList>
            <person name="Hoppe M."/>
            <person name="Larsen C.K."/>
            <person name="Marshall I.P.G."/>
            <person name="Schramm A."/>
            <person name="Marietou A.G."/>
        </authorList>
    </citation>
    <scope>NUCLEOTIDE SEQUENCE [LARGE SCALE GENOMIC DNA]</scope>
    <source>
        <strain evidence="3 4">AcRS2</strain>
    </source>
</reference>
<comment type="similarity">
    <text evidence="1">Belongs to the peptidase C1 family.</text>
</comment>
<dbReference type="InterPro" id="IPR000601">
    <property type="entry name" value="PKD_dom"/>
</dbReference>
<dbReference type="RefSeq" id="WP_178367310.1">
    <property type="nucleotide sequence ID" value="NZ_JACADJ010000048.1"/>
</dbReference>